<protein>
    <submittedName>
        <fullName evidence="3">Uncharacterized protein</fullName>
    </submittedName>
</protein>
<feature type="transmembrane region" description="Helical" evidence="2">
    <location>
        <begin position="78"/>
        <end position="100"/>
    </location>
</feature>
<feature type="compositionally biased region" description="Polar residues" evidence="1">
    <location>
        <begin position="24"/>
        <end position="36"/>
    </location>
</feature>
<dbReference type="Proteomes" id="UP000054166">
    <property type="component" value="Unassembled WGS sequence"/>
</dbReference>
<dbReference type="AlphaFoldDB" id="A0A0C3AMQ9"/>
<evidence type="ECO:0000313" key="4">
    <source>
        <dbReference type="Proteomes" id="UP000054166"/>
    </source>
</evidence>
<dbReference type="EMBL" id="KN833050">
    <property type="protein sequence ID" value="KIM75168.1"/>
    <property type="molecule type" value="Genomic_DNA"/>
</dbReference>
<keyword evidence="4" id="KW-1185">Reference proteome</keyword>
<keyword evidence="2" id="KW-0812">Transmembrane</keyword>
<reference evidence="4" key="2">
    <citation type="submission" date="2015-01" db="EMBL/GenBank/DDBJ databases">
        <title>Evolutionary Origins and Diversification of the Mycorrhizal Mutualists.</title>
        <authorList>
            <consortium name="DOE Joint Genome Institute"/>
            <consortium name="Mycorrhizal Genomics Consortium"/>
            <person name="Kohler A."/>
            <person name="Kuo A."/>
            <person name="Nagy L.G."/>
            <person name="Floudas D."/>
            <person name="Copeland A."/>
            <person name="Barry K.W."/>
            <person name="Cichocki N."/>
            <person name="Veneault-Fourrey C."/>
            <person name="LaButti K."/>
            <person name="Lindquist E.A."/>
            <person name="Lipzen A."/>
            <person name="Lundell T."/>
            <person name="Morin E."/>
            <person name="Murat C."/>
            <person name="Riley R."/>
            <person name="Ohm R."/>
            <person name="Sun H."/>
            <person name="Tunlid A."/>
            <person name="Henrissat B."/>
            <person name="Grigoriev I.V."/>
            <person name="Hibbett D.S."/>
            <person name="Martin F."/>
        </authorList>
    </citation>
    <scope>NUCLEOTIDE SEQUENCE [LARGE SCALE GENOMIC DNA]</scope>
    <source>
        <strain evidence="4">F 1598</strain>
    </source>
</reference>
<dbReference type="InParanoid" id="A0A0C3AMQ9"/>
<accession>A0A0C3AMQ9</accession>
<evidence type="ECO:0000256" key="2">
    <source>
        <dbReference type="SAM" id="Phobius"/>
    </source>
</evidence>
<name>A0A0C3AMQ9_PILCF</name>
<dbReference type="HOGENOM" id="CLU_1571239_0_0_1"/>
<proteinExistence type="predicted"/>
<keyword evidence="2" id="KW-0472">Membrane</keyword>
<dbReference type="OrthoDB" id="2800483at2759"/>
<organism evidence="3 4">
    <name type="scientific">Piloderma croceum (strain F 1598)</name>
    <dbReference type="NCBI Taxonomy" id="765440"/>
    <lineage>
        <taxon>Eukaryota</taxon>
        <taxon>Fungi</taxon>
        <taxon>Dikarya</taxon>
        <taxon>Basidiomycota</taxon>
        <taxon>Agaricomycotina</taxon>
        <taxon>Agaricomycetes</taxon>
        <taxon>Agaricomycetidae</taxon>
        <taxon>Atheliales</taxon>
        <taxon>Atheliaceae</taxon>
        <taxon>Piloderma</taxon>
    </lineage>
</organism>
<reference evidence="3 4" key="1">
    <citation type="submission" date="2014-04" db="EMBL/GenBank/DDBJ databases">
        <authorList>
            <consortium name="DOE Joint Genome Institute"/>
            <person name="Kuo A."/>
            <person name="Tarkka M."/>
            <person name="Buscot F."/>
            <person name="Kohler A."/>
            <person name="Nagy L.G."/>
            <person name="Floudas D."/>
            <person name="Copeland A."/>
            <person name="Barry K.W."/>
            <person name="Cichocki N."/>
            <person name="Veneault-Fourrey C."/>
            <person name="LaButti K."/>
            <person name="Lindquist E.A."/>
            <person name="Lipzen A."/>
            <person name="Lundell T."/>
            <person name="Morin E."/>
            <person name="Murat C."/>
            <person name="Sun H."/>
            <person name="Tunlid A."/>
            <person name="Henrissat B."/>
            <person name="Grigoriev I.V."/>
            <person name="Hibbett D.S."/>
            <person name="Martin F."/>
            <person name="Nordberg H.P."/>
            <person name="Cantor M.N."/>
            <person name="Hua S.X."/>
        </authorList>
    </citation>
    <scope>NUCLEOTIDE SEQUENCE [LARGE SCALE GENOMIC DNA]</scope>
    <source>
        <strain evidence="3 4">F 1598</strain>
    </source>
</reference>
<evidence type="ECO:0000256" key="1">
    <source>
        <dbReference type="SAM" id="MobiDB-lite"/>
    </source>
</evidence>
<sequence>MLHTFAASPNPYRNKKARREAKEQSTQPTAVQQDQLLSTDEMDDKDIADGEYHIGTNSEWKKEYLGFSQNPLEIVPCISMLAFVWLNCATNVLTLVLGLLKFFFKISGTGVCVINMLSNVGTDFTPLTTTQYPFSLRLITHKDIVDAVKVMMQEDRPLPLEKMDTAIWDL</sequence>
<keyword evidence="2" id="KW-1133">Transmembrane helix</keyword>
<feature type="region of interest" description="Disordered" evidence="1">
    <location>
        <begin position="1"/>
        <end position="36"/>
    </location>
</feature>
<gene>
    <name evidence="3" type="ORF">PILCRDRAFT_13847</name>
</gene>
<evidence type="ECO:0000313" key="3">
    <source>
        <dbReference type="EMBL" id="KIM75168.1"/>
    </source>
</evidence>